<accession>A0A1Y3AQ97</accession>
<feature type="non-terminal residue" evidence="1">
    <location>
        <position position="92"/>
    </location>
</feature>
<reference evidence="1 2" key="1">
    <citation type="submission" date="2017-03" db="EMBL/GenBank/DDBJ databases">
        <title>Genome Survey of Euroglyphus maynei.</title>
        <authorList>
            <person name="Arlian L.G."/>
            <person name="Morgan M.S."/>
            <person name="Rider S.D."/>
        </authorList>
    </citation>
    <scope>NUCLEOTIDE SEQUENCE [LARGE SCALE GENOMIC DNA]</scope>
    <source>
        <strain evidence="1">Arlian Lab</strain>
        <tissue evidence="1">Whole body</tissue>
    </source>
</reference>
<keyword evidence="2" id="KW-1185">Reference proteome</keyword>
<dbReference type="EMBL" id="MUJZ01064711">
    <property type="protein sequence ID" value="OTF70641.1"/>
    <property type="molecule type" value="Genomic_DNA"/>
</dbReference>
<proteinExistence type="predicted"/>
<evidence type="ECO:0000313" key="1">
    <source>
        <dbReference type="EMBL" id="OTF70641.1"/>
    </source>
</evidence>
<sequence>MKLLFRSTSSRLQVDQHDDHIPGTIRPMMSENYLRYSKPPELQLPSKLIISPTIVPTMLSTNPISPITSQQLIPLVPMGQFLQSQQPITYSG</sequence>
<dbReference type="Proteomes" id="UP000194236">
    <property type="component" value="Unassembled WGS sequence"/>
</dbReference>
<evidence type="ECO:0000313" key="2">
    <source>
        <dbReference type="Proteomes" id="UP000194236"/>
    </source>
</evidence>
<comment type="caution">
    <text evidence="1">The sequence shown here is derived from an EMBL/GenBank/DDBJ whole genome shotgun (WGS) entry which is preliminary data.</text>
</comment>
<name>A0A1Y3AQ97_EURMA</name>
<dbReference type="AlphaFoldDB" id="A0A1Y3AQ97"/>
<dbReference type="OrthoDB" id="10550133at2759"/>
<gene>
    <name evidence="1" type="ORF">BLA29_011677</name>
</gene>
<protein>
    <submittedName>
        <fullName evidence="1">Uncharacterized protein</fullName>
    </submittedName>
</protein>
<organism evidence="1 2">
    <name type="scientific">Euroglyphus maynei</name>
    <name type="common">Mayne's house dust mite</name>
    <dbReference type="NCBI Taxonomy" id="6958"/>
    <lineage>
        <taxon>Eukaryota</taxon>
        <taxon>Metazoa</taxon>
        <taxon>Ecdysozoa</taxon>
        <taxon>Arthropoda</taxon>
        <taxon>Chelicerata</taxon>
        <taxon>Arachnida</taxon>
        <taxon>Acari</taxon>
        <taxon>Acariformes</taxon>
        <taxon>Sarcoptiformes</taxon>
        <taxon>Astigmata</taxon>
        <taxon>Psoroptidia</taxon>
        <taxon>Analgoidea</taxon>
        <taxon>Pyroglyphidae</taxon>
        <taxon>Pyroglyphinae</taxon>
        <taxon>Euroglyphus</taxon>
    </lineage>
</organism>